<evidence type="ECO:0000256" key="4">
    <source>
        <dbReference type="ARBA" id="ARBA00023004"/>
    </source>
</evidence>
<dbReference type="GO" id="GO:0005506">
    <property type="term" value="F:iron ion binding"/>
    <property type="evidence" value="ECO:0007669"/>
    <property type="project" value="InterPro"/>
</dbReference>
<keyword evidence="4" id="KW-0408">Iron</keyword>
<dbReference type="OMA" id="QIEDFWS"/>
<evidence type="ECO:0000313" key="6">
    <source>
        <dbReference type="EMBL" id="QRD04767.1"/>
    </source>
</evidence>
<gene>
    <name evidence="6" type="ORF">JI435_107030</name>
</gene>
<comment type="similarity">
    <text evidence="1">Belongs to the cytochrome P450 family.</text>
</comment>
<keyword evidence="5" id="KW-1133">Transmembrane helix</keyword>
<accession>A0A7U2FGD3</accession>
<keyword evidence="5" id="KW-0472">Membrane</keyword>
<dbReference type="InterPro" id="IPR050529">
    <property type="entry name" value="CYP450_sterol_14alpha_dmase"/>
</dbReference>
<dbReference type="VEuPathDB" id="FungiDB:JI435_107030"/>
<dbReference type="PANTHER" id="PTHR24304">
    <property type="entry name" value="CYTOCHROME P450 FAMILY 7"/>
    <property type="match status" value="1"/>
</dbReference>
<dbReference type="PRINTS" id="PR00465">
    <property type="entry name" value="EP450IV"/>
</dbReference>
<proteinExistence type="inferred from homology"/>
<dbReference type="Proteomes" id="UP000663193">
    <property type="component" value="Chromosome 17"/>
</dbReference>
<evidence type="ECO:0000313" key="7">
    <source>
        <dbReference type="Proteomes" id="UP000663193"/>
    </source>
</evidence>
<keyword evidence="5" id="KW-0812">Transmembrane</keyword>
<dbReference type="EMBL" id="CP069039">
    <property type="protein sequence ID" value="QRD04767.1"/>
    <property type="molecule type" value="Genomic_DNA"/>
</dbReference>
<name>A0A7U2FGD3_PHANO</name>
<dbReference type="InterPro" id="IPR002403">
    <property type="entry name" value="Cyt_P450_E_grp-IV"/>
</dbReference>
<keyword evidence="2" id="KW-0349">Heme</keyword>
<dbReference type="SUPFAM" id="SSF48264">
    <property type="entry name" value="Cytochrome P450"/>
    <property type="match status" value="1"/>
</dbReference>
<keyword evidence="7" id="KW-1185">Reference proteome</keyword>
<dbReference type="OrthoDB" id="3366823at2759"/>
<evidence type="ECO:0000256" key="1">
    <source>
        <dbReference type="ARBA" id="ARBA00010617"/>
    </source>
</evidence>
<dbReference type="GO" id="GO:0004497">
    <property type="term" value="F:monooxygenase activity"/>
    <property type="evidence" value="ECO:0007669"/>
    <property type="project" value="InterPro"/>
</dbReference>
<dbReference type="PANTHER" id="PTHR24304:SF2">
    <property type="entry name" value="24-HYDROXYCHOLESTEROL 7-ALPHA-HYDROXYLASE"/>
    <property type="match status" value="1"/>
</dbReference>
<organism evidence="6 7">
    <name type="scientific">Phaeosphaeria nodorum (strain SN15 / ATCC MYA-4574 / FGSC 10173)</name>
    <name type="common">Glume blotch fungus</name>
    <name type="synonym">Parastagonospora nodorum</name>
    <dbReference type="NCBI Taxonomy" id="321614"/>
    <lineage>
        <taxon>Eukaryota</taxon>
        <taxon>Fungi</taxon>
        <taxon>Dikarya</taxon>
        <taxon>Ascomycota</taxon>
        <taxon>Pezizomycotina</taxon>
        <taxon>Dothideomycetes</taxon>
        <taxon>Pleosporomycetidae</taxon>
        <taxon>Pleosporales</taxon>
        <taxon>Pleosporineae</taxon>
        <taxon>Phaeosphaeriaceae</taxon>
        <taxon>Parastagonospora</taxon>
    </lineage>
</organism>
<reference evidence="7" key="1">
    <citation type="journal article" date="2021" name="BMC Genomics">
        <title>Chromosome-level genome assembly and manually-curated proteome of model necrotroph Parastagonospora nodorum Sn15 reveals a genome-wide trove of candidate effector homologs, and redundancy of virulence-related functions within an accessory chromosome.</title>
        <authorList>
            <person name="Bertazzoni S."/>
            <person name="Jones D.A.B."/>
            <person name="Phan H.T."/>
            <person name="Tan K.-C."/>
            <person name="Hane J.K."/>
        </authorList>
    </citation>
    <scope>NUCLEOTIDE SEQUENCE [LARGE SCALE GENOMIC DNA]</scope>
    <source>
        <strain evidence="7">SN15 / ATCC MYA-4574 / FGSC 10173)</strain>
    </source>
</reference>
<dbReference type="InterPro" id="IPR036396">
    <property type="entry name" value="Cyt_P450_sf"/>
</dbReference>
<keyword evidence="3" id="KW-0479">Metal-binding</keyword>
<dbReference type="GO" id="GO:0016705">
    <property type="term" value="F:oxidoreductase activity, acting on paired donors, with incorporation or reduction of molecular oxygen"/>
    <property type="evidence" value="ECO:0007669"/>
    <property type="project" value="InterPro"/>
</dbReference>
<dbReference type="Gene3D" id="1.10.630.10">
    <property type="entry name" value="Cytochrome P450"/>
    <property type="match status" value="1"/>
</dbReference>
<dbReference type="AlphaFoldDB" id="A0A7U2FGD3"/>
<dbReference type="GO" id="GO:0020037">
    <property type="term" value="F:heme binding"/>
    <property type="evidence" value="ECO:0007669"/>
    <property type="project" value="InterPro"/>
</dbReference>
<evidence type="ECO:0000256" key="5">
    <source>
        <dbReference type="SAM" id="Phobius"/>
    </source>
</evidence>
<sequence>MAFLNIGVVLSVFGCSVLLPVITYYVTSALFRQRIQSKASGKIPPTIPYQVPVVFHAFGLASVGPQKYFAQLIQDYGEFGPFFVNAGPQSFLIVRDPKHVDKVCNASRQITPTAFHLELFDKVYGLPAAALNLYAGKAGLEADIKDLQYAHVALTEKHFTGAMLLNNAETYVSILSQNLHDKMFQVGSWTQIEDTWAFFRQVVTRCILVSIFGLDLFKQYPNVMKDYLEFSDTIEGFVPGLPRYWVPGAAIQARDRLLLGIQKWLRANLGGSESARIADEDPTWDAMKGSKFFQERNHVLSNIDVLDMKARATEALSIMHDSLSAMVPCTIWSLLEVARAAEFVDEFTAGLFHYSPSHGATYNIQGLVGMPLMESLLAETMRLRTAAIAALRTQKTLALDEHWAVPADTHIVAISHDMALNTTAWSNVRAQTVERPLTSFWPKRFLVGERSSSKPGTKGRSVGETIFSMEGLESLNMTLGSGQPPILGRDYVRTVHAMTIAVLFNEFEIQLCDDELFDAVLPPVQEAAFGMLRPLDKVAIRIRKRTASK</sequence>
<protein>
    <recommendedName>
        <fullName evidence="8">Cytochrome P450</fullName>
    </recommendedName>
</protein>
<evidence type="ECO:0008006" key="8">
    <source>
        <dbReference type="Google" id="ProtNLM"/>
    </source>
</evidence>
<evidence type="ECO:0000256" key="3">
    <source>
        <dbReference type="ARBA" id="ARBA00022723"/>
    </source>
</evidence>
<feature type="transmembrane region" description="Helical" evidence="5">
    <location>
        <begin position="6"/>
        <end position="26"/>
    </location>
</feature>
<evidence type="ECO:0000256" key="2">
    <source>
        <dbReference type="ARBA" id="ARBA00022617"/>
    </source>
</evidence>